<dbReference type="InterPro" id="IPR033116">
    <property type="entry name" value="TRYPSIN_SER"/>
</dbReference>
<dbReference type="RefSeq" id="XP_055891849.1">
    <property type="nucleotide sequence ID" value="XM_056035874.1"/>
</dbReference>
<proteinExistence type="inferred from homology"/>
<dbReference type="InterPro" id="IPR009003">
    <property type="entry name" value="Peptidase_S1_PA"/>
</dbReference>
<dbReference type="PANTHER" id="PTHR24253:SF176">
    <property type="entry name" value="CORIN, ISOFORM B"/>
    <property type="match status" value="1"/>
</dbReference>
<dbReference type="SUPFAM" id="SSF50494">
    <property type="entry name" value="Trypsin-like serine proteases"/>
    <property type="match status" value="1"/>
</dbReference>
<dbReference type="InterPro" id="IPR001254">
    <property type="entry name" value="Trypsin_dom"/>
</dbReference>
<accession>A0A9W3AX97</accession>
<organism evidence="5 6">
    <name type="scientific">Biomphalaria glabrata</name>
    <name type="common">Bloodfluke planorb</name>
    <name type="synonym">Freshwater snail</name>
    <dbReference type="NCBI Taxonomy" id="6526"/>
    <lineage>
        <taxon>Eukaryota</taxon>
        <taxon>Metazoa</taxon>
        <taxon>Spiralia</taxon>
        <taxon>Lophotrochozoa</taxon>
        <taxon>Mollusca</taxon>
        <taxon>Gastropoda</taxon>
        <taxon>Heterobranchia</taxon>
        <taxon>Euthyneura</taxon>
        <taxon>Panpulmonata</taxon>
        <taxon>Hygrophila</taxon>
        <taxon>Lymnaeoidea</taxon>
        <taxon>Planorbidae</taxon>
        <taxon>Biomphalaria</taxon>
    </lineage>
</organism>
<sequence length="249" mass="27080">MAIVYNKVKYSKCGGSIIDSTHILTAAHCVTVYNNITKVTRVEPASNFIVFTGSLSLKTANKRSVKEVISHDQYSGATLELPTRKLATHSDKSDLNENDIAILTLSSPMDLNPCELPICLVTATSSPHDNTWCEVMGWGVTEWEEPKADSVHDSMSRSSNLQSVWIPIVPDNVCRSMYGAYVRTTNFCAGSPGRDSCQGDSGGPLACRESDGKYYIHGIVSGGYRCGVAAGLYTKVSSFIPWIKSKINL</sequence>
<dbReference type="PROSITE" id="PS00134">
    <property type="entry name" value="TRYPSIN_HIS"/>
    <property type="match status" value="1"/>
</dbReference>
<keyword evidence="5" id="KW-1185">Reference proteome</keyword>
<dbReference type="PROSITE" id="PS00135">
    <property type="entry name" value="TRYPSIN_SER"/>
    <property type="match status" value="1"/>
</dbReference>
<comment type="similarity">
    <text evidence="2">Belongs to the peptidase S1 family. CLIP subfamily.</text>
</comment>
<dbReference type="CDD" id="cd00190">
    <property type="entry name" value="Tryp_SPc"/>
    <property type="match status" value="1"/>
</dbReference>
<keyword evidence="3" id="KW-0378">Hydrolase</keyword>
<dbReference type="InterPro" id="IPR001314">
    <property type="entry name" value="Peptidase_S1A"/>
</dbReference>
<evidence type="ECO:0000259" key="4">
    <source>
        <dbReference type="PROSITE" id="PS50240"/>
    </source>
</evidence>
<reference evidence="6" key="1">
    <citation type="submission" date="2025-08" db="UniProtKB">
        <authorList>
            <consortium name="RefSeq"/>
        </authorList>
    </citation>
    <scope>IDENTIFICATION</scope>
</reference>
<evidence type="ECO:0000256" key="3">
    <source>
        <dbReference type="RuleBase" id="RU363034"/>
    </source>
</evidence>
<dbReference type="GeneID" id="106077507"/>
<dbReference type="OrthoDB" id="546450at2759"/>
<keyword evidence="1" id="KW-1015">Disulfide bond</keyword>
<protein>
    <submittedName>
        <fullName evidence="6">Serine protease hepsin-like</fullName>
    </submittedName>
</protein>
<keyword evidence="3" id="KW-0720">Serine protease</keyword>
<dbReference type="SMART" id="SM00020">
    <property type="entry name" value="Tryp_SPc"/>
    <property type="match status" value="1"/>
</dbReference>
<keyword evidence="3" id="KW-0645">Protease</keyword>
<dbReference type="PANTHER" id="PTHR24253">
    <property type="entry name" value="TRANSMEMBRANE PROTEASE SERINE"/>
    <property type="match status" value="1"/>
</dbReference>
<dbReference type="InterPro" id="IPR043504">
    <property type="entry name" value="Peptidase_S1_PA_chymotrypsin"/>
</dbReference>
<dbReference type="Gene3D" id="2.40.10.10">
    <property type="entry name" value="Trypsin-like serine proteases"/>
    <property type="match status" value="1"/>
</dbReference>
<dbReference type="Pfam" id="PF00089">
    <property type="entry name" value="Trypsin"/>
    <property type="match status" value="1"/>
</dbReference>
<dbReference type="GO" id="GO:0006508">
    <property type="term" value="P:proteolysis"/>
    <property type="evidence" value="ECO:0007669"/>
    <property type="project" value="UniProtKB-KW"/>
</dbReference>
<name>A0A9W3AX97_BIOGL</name>
<evidence type="ECO:0000313" key="5">
    <source>
        <dbReference type="Proteomes" id="UP001165740"/>
    </source>
</evidence>
<dbReference type="AlphaFoldDB" id="A0A9W3AX97"/>
<dbReference type="GO" id="GO:0004252">
    <property type="term" value="F:serine-type endopeptidase activity"/>
    <property type="evidence" value="ECO:0007669"/>
    <property type="project" value="InterPro"/>
</dbReference>
<dbReference type="Proteomes" id="UP001165740">
    <property type="component" value="Chromosome 7"/>
</dbReference>
<feature type="domain" description="Peptidase S1" evidence="4">
    <location>
        <begin position="1"/>
        <end position="248"/>
    </location>
</feature>
<gene>
    <name evidence="6" type="primary">LOC106077507</name>
</gene>
<evidence type="ECO:0000256" key="1">
    <source>
        <dbReference type="ARBA" id="ARBA00023157"/>
    </source>
</evidence>
<dbReference type="PRINTS" id="PR00722">
    <property type="entry name" value="CHYMOTRYPSIN"/>
</dbReference>
<evidence type="ECO:0000313" key="6">
    <source>
        <dbReference type="RefSeq" id="XP_055891849.1"/>
    </source>
</evidence>
<dbReference type="InterPro" id="IPR018114">
    <property type="entry name" value="TRYPSIN_HIS"/>
</dbReference>
<evidence type="ECO:0000256" key="2">
    <source>
        <dbReference type="ARBA" id="ARBA00024195"/>
    </source>
</evidence>
<dbReference type="PROSITE" id="PS50240">
    <property type="entry name" value="TRYPSIN_DOM"/>
    <property type="match status" value="1"/>
</dbReference>
<dbReference type="FunFam" id="2.40.10.10:FF:000002">
    <property type="entry name" value="Transmembrane protease serine"/>
    <property type="match status" value="1"/>
</dbReference>